<dbReference type="GO" id="GO:0016705">
    <property type="term" value="F:oxidoreductase activity, acting on paired donors, with incorporation or reduction of molecular oxygen"/>
    <property type="evidence" value="ECO:0007669"/>
    <property type="project" value="InterPro"/>
</dbReference>
<keyword evidence="3" id="KW-0812">Transmembrane</keyword>
<dbReference type="PANTHER" id="PTHR24305">
    <property type="entry name" value="CYTOCHROME P450"/>
    <property type="match status" value="1"/>
</dbReference>
<dbReference type="GO" id="GO:0005506">
    <property type="term" value="F:iron ion binding"/>
    <property type="evidence" value="ECO:0007669"/>
    <property type="project" value="InterPro"/>
</dbReference>
<keyword evidence="3" id="KW-0472">Membrane</keyword>
<gene>
    <name evidence="4" type="ORF">BDV98DRAFT_537503</name>
</gene>
<evidence type="ECO:0000313" key="4">
    <source>
        <dbReference type="EMBL" id="TFK95688.1"/>
    </source>
</evidence>
<feature type="binding site" description="axial binding residue" evidence="2">
    <location>
        <position position="470"/>
    </location>
    <ligand>
        <name>heme</name>
        <dbReference type="ChEBI" id="CHEBI:30413"/>
    </ligand>
    <ligandPart>
        <name>Fe</name>
        <dbReference type="ChEBI" id="CHEBI:18248"/>
    </ligandPart>
</feature>
<keyword evidence="2" id="KW-0408">Iron</keyword>
<dbReference type="OrthoDB" id="3945418at2759"/>
<accession>A0A5C3Q662</accession>
<name>A0A5C3Q662_9AGAR</name>
<dbReference type="Proteomes" id="UP000305067">
    <property type="component" value="Unassembled WGS sequence"/>
</dbReference>
<dbReference type="AlphaFoldDB" id="A0A5C3Q662"/>
<reference evidence="4 5" key="1">
    <citation type="journal article" date="2019" name="Nat. Ecol. Evol.">
        <title>Megaphylogeny resolves global patterns of mushroom evolution.</title>
        <authorList>
            <person name="Varga T."/>
            <person name="Krizsan K."/>
            <person name="Foldi C."/>
            <person name="Dima B."/>
            <person name="Sanchez-Garcia M."/>
            <person name="Sanchez-Ramirez S."/>
            <person name="Szollosi G.J."/>
            <person name="Szarkandi J.G."/>
            <person name="Papp V."/>
            <person name="Albert L."/>
            <person name="Andreopoulos W."/>
            <person name="Angelini C."/>
            <person name="Antonin V."/>
            <person name="Barry K.W."/>
            <person name="Bougher N.L."/>
            <person name="Buchanan P."/>
            <person name="Buyck B."/>
            <person name="Bense V."/>
            <person name="Catcheside P."/>
            <person name="Chovatia M."/>
            <person name="Cooper J."/>
            <person name="Damon W."/>
            <person name="Desjardin D."/>
            <person name="Finy P."/>
            <person name="Geml J."/>
            <person name="Haridas S."/>
            <person name="Hughes K."/>
            <person name="Justo A."/>
            <person name="Karasinski D."/>
            <person name="Kautmanova I."/>
            <person name="Kiss B."/>
            <person name="Kocsube S."/>
            <person name="Kotiranta H."/>
            <person name="LaButti K.M."/>
            <person name="Lechner B.E."/>
            <person name="Liimatainen K."/>
            <person name="Lipzen A."/>
            <person name="Lukacs Z."/>
            <person name="Mihaltcheva S."/>
            <person name="Morgado L.N."/>
            <person name="Niskanen T."/>
            <person name="Noordeloos M.E."/>
            <person name="Ohm R.A."/>
            <person name="Ortiz-Santana B."/>
            <person name="Ovrebo C."/>
            <person name="Racz N."/>
            <person name="Riley R."/>
            <person name="Savchenko A."/>
            <person name="Shiryaev A."/>
            <person name="Soop K."/>
            <person name="Spirin V."/>
            <person name="Szebenyi C."/>
            <person name="Tomsovsky M."/>
            <person name="Tulloss R.E."/>
            <person name="Uehling J."/>
            <person name="Grigoriev I.V."/>
            <person name="Vagvolgyi C."/>
            <person name="Papp T."/>
            <person name="Martin F.M."/>
            <person name="Miettinen O."/>
            <person name="Hibbett D.S."/>
            <person name="Nagy L.G."/>
        </authorList>
    </citation>
    <scope>NUCLEOTIDE SEQUENCE [LARGE SCALE GENOMIC DNA]</scope>
    <source>
        <strain evidence="4 5">CBS 309.79</strain>
    </source>
</reference>
<evidence type="ECO:0000256" key="1">
    <source>
        <dbReference type="ARBA" id="ARBA00005179"/>
    </source>
</evidence>
<comment type="pathway">
    <text evidence="1">Secondary metabolite biosynthesis.</text>
</comment>
<dbReference type="InterPro" id="IPR002401">
    <property type="entry name" value="Cyt_P450_E_grp-I"/>
</dbReference>
<keyword evidence="2" id="KW-0349">Heme</keyword>
<dbReference type="InterPro" id="IPR050121">
    <property type="entry name" value="Cytochrome_P450_monoxygenase"/>
</dbReference>
<evidence type="ECO:0000256" key="3">
    <source>
        <dbReference type="SAM" id="Phobius"/>
    </source>
</evidence>
<protein>
    <submittedName>
        <fullName evidence="4">Cytochrome P450</fullName>
    </submittedName>
</protein>
<proteinExistence type="predicted"/>
<dbReference type="STRING" id="1884261.A0A5C3Q662"/>
<dbReference type="Gene3D" id="1.10.630.10">
    <property type="entry name" value="Cytochrome P450"/>
    <property type="match status" value="1"/>
</dbReference>
<dbReference type="GO" id="GO:0004497">
    <property type="term" value="F:monooxygenase activity"/>
    <property type="evidence" value="ECO:0007669"/>
    <property type="project" value="InterPro"/>
</dbReference>
<keyword evidence="2" id="KW-0479">Metal-binding</keyword>
<evidence type="ECO:0000313" key="5">
    <source>
        <dbReference type="Proteomes" id="UP000305067"/>
    </source>
</evidence>
<dbReference type="SUPFAM" id="SSF48264">
    <property type="entry name" value="Cytochrome P450"/>
    <property type="match status" value="1"/>
</dbReference>
<organism evidence="4 5">
    <name type="scientific">Pterulicium gracile</name>
    <dbReference type="NCBI Taxonomy" id="1884261"/>
    <lineage>
        <taxon>Eukaryota</taxon>
        <taxon>Fungi</taxon>
        <taxon>Dikarya</taxon>
        <taxon>Basidiomycota</taxon>
        <taxon>Agaricomycotina</taxon>
        <taxon>Agaricomycetes</taxon>
        <taxon>Agaricomycetidae</taxon>
        <taxon>Agaricales</taxon>
        <taxon>Pleurotineae</taxon>
        <taxon>Pterulaceae</taxon>
        <taxon>Pterulicium</taxon>
    </lineage>
</organism>
<dbReference type="GO" id="GO:0020037">
    <property type="term" value="F:heme binding"/>
    <property type="evidence" value="ECO:0007669"/>
    <property type="project" value="InterPro"/>
</dbReference>
<dbReference type="PRINTS" id="PR00463">
    <property type="entry name" value="EP450I"/>
</dbReference>
<keyword evidence="3" id="KW-1133">Transmembrane helix</keyword>
<keyword evidence="5" id="KW-1185">Reference proteome</keyword>
<dbReference type="PANTHER" id="PTHR24305:SF218">
    <property type="entry name" value="P450, PUTATIVE (EUROFUNG)-RELATED"/>
    <property type="match status" value="1"/>
</dbReference>
<dbReference type="InterPro" id="IPR001128">
    <property type="entry name" value="Cyt_P450"/>
</dbReference>
<feature type="transmembrane region" description="Helical" evidence="3">
    <location>
        <begin position="16"/>
        <end position="38"/>
    </location>
</feature>
<dbReference type="Pfam" id="PF00067">
    <property type="entry name" value="p450"/>
    <property type="match status" value="1"/>
</dbReference>
<dbReference type="PRINTS" id="PR00385">
    <property type="entry name" value="P450"/>
</dbReference>
<evidence type="ECO:0000256" key="2">
    <source>
        <dbReference type="PIRSR" id="PIRSR602401-1"/>
    </source>
</evidence>
<comment type="cofactor">
    <cofactor evidence="2">
        <name>heme</name>
        <dbReference type="ChEBI" id="CHEBI:30413"/>
    </cofactor>
</comment>
<sequence>MSFFLDLIISAAQSQYLVSATLVILAALIISRVVYLLYISPLSDIPGPWYAAVSDAWITYHVVRLEQCKIVQQLFEQYGPVVRIGPNKVVFRDLATTRSVYNHHKFDKSTYYKSLLTNDGDHAMTTLEHAPHAMRRKAYAPHYTPTNLALYQPEIHEAVLEMVEKLNGVTESQPVECLRLFRHLAVDIVVNSSYGYRPGSIKKWASNVEDKLSTAISDFPKRGILRSIFPTWAWNTICRIPNRRWRQLCDSDKIMAEFVSSQVQSTRADIASGKAQVDCEKRPLLQRLLTHRYPSNEPMSDAHIISEAMGHMIAGADTTSVSLSYFFWELTRRADIMAKLRQELDVAMLDGNSIPDITTLNKLPYLNAFVKEGLRLYGAAPSLLERVVPESTTSGPLNEGFNLMGFVLPPGTIVATQAWSLHRDSSVFYSPETFLPERWMEIRGQGIDNTAHLTKMSQYMMPFGTGSRVCGGQNLAQVMLRVVVASIVRNFDIVAAAQTTEKTMEMKDSFVIFPASMECQLRFMPRKCNT</sequence>
<dbReference type="EMBL" id="ML178877">
    <property type="protein sequence ID" value="TFK95688.1"/>
    <property type="molecule type" value="Genomic_DNA"/>
</dbReference>
<dbReference type="InterPro" id="IPR036396">
    <property type="entry name" value="Cyt_P450_sf"/>
</dbReference>